<keyword evidence="18" id="KW-1185">Reference proteome</keyword>
<dbReference type="Gene3D" id="1.10.287.310">
    <property type="match status" value="1"/>
</dbReference>
<protein>
    <recommendedName>
        <fullName evidence="6 15">1-(5-phosphoribosyl)-5-[(5-phosphoribosylamino)methylideneamino] imidazole-4-carboxamide isomerase</fullName>
        <ecNumber evidence="5 15">5.3.1.16</ecNumber>
    </recommendedName>
    <alternativeName>
        <fullName evidence="13 15">5-proFAR isomerase</fullName>
    </alternativeName>
    <alternativeName>
        <fullName evidence="12 15">Phosphoribosylformimino-5-aminoimidazole carboxamide ribotide isomerase</fullName>
    </alternativeName>
</protein>
<dbReference type="GO" id="GO:0030684">
    <property type="term" value="C:preribosome"/>
    <property type="evidence" value="ECO:0007669"/>
    <property type="project" value="UniProtKB-ARBA"/>
</dbReference>
<dbReference type="Gene3D" id="3.20.20.70">
    <property type="entry name" value="Aldolase class I"/>
    <property type="match status" value="1"/>
</dbReference>
<evidence type="ECO:0000256" key="2">
    <source>
        <dbReference type="ARBA" id="ARBA00005133"/>
    </source>
</evidence>
<keyword evidence="11" id="KW-0687">Ribonucleoprotein</keyword>
<dbReference type="Proteomes" id="UP000623687">
    <property type="component" value="Unassembled WGS sequence"/>
</dbReference>
<dbReference type="PROSITE" id="PS00579">
    <property type="entry name" value="RIBOSOMAL_L29"/>
    <property type="match status" value="1"/>
</dbReference>
<dbReference type="GO" id="GO:0003949">
    <property type="term" value="F:1-(5-phosphoribosyl)-5-[(5-phosphoribosylamino)methylideneamino]imidazole-4-carboxamide isomerase activity"/>
    <property type="evidence" value="ECO:0007669"/>
    <property type="project" value="UniProtKB-EC"/>
</dbReference>
<evidence type="ECO:0000256" key="16">
    <source>
        <dbReference type="SAM" id="Coils"/>
    </source>
</evidence>
<dbReference type="Gene3D" id="6.10.250.3450">
    <property type="match status" value="1"/>
</dbReference>
<dbReference type="Pfam" id="PF00831">
    <property type="entry name" value="Ribosomal_L29"/>
    <property type="match status" value="1"/>
</dbReference>
<evidence type="ECO:0000256" key="12">
    <source>
        <dbReference type="ARBA" id="ARBA00030547"/>
    </source>
</evidence>
<reference evidence="17" key="1">
    <citation type="submission" date="2019-07" db="EMBL/GenBank/DDBJ databases">
        <authorList>
            <person name="Palmer J.M."/>
        </authorList>
    </citation>
    <scope>NUCLEOTIDE SEQUENCE</scope>
    <source>
        <strain evidence="17">PC9</strain>
    </source>
</reference>
<dbReference type="InterPro" id="IPR001854">
    <property type="entry name" value="Ribosomal_uL29"/>
</dbReference>
<evidence type="ECO:0000256" key="5">
    <source>
        <dbReference type="ARBA" id="ARBA00012550"/>
    </source>
</evidence>
<evidence type="ECO:0000256" key="14">
    <source>
        <dbReference type="RuleBase" id="RU003657"/>
    </source>
</evidence>
<evidence type="ECO:0000256" key="8">
    <source>
        <dbReference type="ARBA" id="ARBA00022980"/>
    </source>
</evidence>
<dbReference type="InterPro" id="IPR013785">
    <property type="entry name" value="Aldolase_TIM"/>
</dbReference>
<dbReference type="FunFam" id="3.20.20.70:FF:000110">
    <property type="entry name" value="1-(5-phosphoribosyl)-5-[(5-phosphoribosylamino)methylideneamino] imidazole-4-carboxamide isomerase, chloroplastic"/>
    <property type="match status" value="1"/>
</dbReference>
<evidence type="ECO:0000256" key="9">
    <source>
        <dbReference type="ARBA" id="ARBA00023102"/>
    </source>
</evidence>
<evidence type="ECO:0000256" key="3">
    <source>
        <dbReference type="ARBA" id="ARBA00009254"/>
    </source>
</evidence>
<dbReference type="VEuPathDB" id="FungiDB:PC9H_005394"/>
<keyword evidence="8" id="KW-0689">Ribosomal protein</keyword>
<evidence type="ECO:0000256" key="13">
    <source>
        <dbReference type="ARBA" id="ARBA00031376"/>
    </source>
</evidence>
<keyword evidence="9 14" id="KW-0368">Histidine biosynthesis</keyword>
<dbReference type="NCBIfam" id="TIGR00012">
    <property type="entry name" value="L29"/>
    <property type="match status" value="1"/>
</dbReference>
<dbReference type="PANTHER" id="PTHR43090:SF2">
    <property type="entry name" value="1-(5-PHOSPHORIBOSYL)-5-[(5-PHOSPHORIBOSYLAMINO)METHYLIDENEAMINO] IMIDAZOLE-4-CARBOXAMIDE ISOMERASE"/>
    <property type="match status" value="1"/>
</dbReference>
<dbReference type="InterPro" id="IPR011858">
    <property type="entry name" value="His6/HISN3"/>
</dbReference>
<dbReference type="UniPathway" id="UPA00031">
    <property type="reaction ID" value="UER00009"/>
</dbReference>
<dbReference type="GO" id="GO:0003735">
    <property type="term" value="F:structural constituent of ribosome"/>
    <property type="evidence" value="ECO:0007669"/>
    <property type="project" value="InterPro"/>
</dbReference>
<dbReference type="HAMAP" id="MF_00374">
    <property type="entry name" value="Ribosomal_uL29"/>
    <property type="match status" value="1"/>
</dbReference>
<dbReference type="EMBL" id="JACETU010000003">
    <property type="protein sequence ID" value="KAF7433442.1"/>
    <property type="molecule type" value="Genomic_DNA"/>
</dbReference>
<comment type="subcellular location">
    <subcellularLocation>
        <location evidence="15">Cytoplasm</location>
    </subcellularLocation>
</comment>
<dbReference type="GO" id="GO:0022625">
    <property type="term" value="C:cytosolic large ribosomal subunit"/>
    <property type="evidence" value="ECO:0007669"/>
    <property type="project" value="UniProtKB-ARBA"/>
</dbReference>
<dbReference type="GO" id="GO:0000105">
    <property type="term" value="P:L-histidine biosynthetic process"/>
    <property type="evidence" value="ECO:0007669"/>
    <property type="project" value="UniProtKB-UniPathway"/>
</dbReference>
<dbReference type="OrthoDB" id="446074at2759"/>
<accession>A0A8H7A3S6</accession>
<comment type="similarity">
    <text evidence="3">Belongs to the universal ribosomal protein uL29 family.</text>
</comment>
<evidence type="ECO:0000256" key="4">
    <source>
        <dbReference type="ARBA" id="ARBA00009667"/>
    </source>
</evidence>
<dbReference type="NCBIfam" id="TIGR02129">
    <property type="entry name" value="hisA_euk"/>
    <property type="match status" value="1"/>
</dbReference>
<comment type="catalytic activity">
    <reaction evidence="1 15">
        <text>1-(5-phospho-beta-D-ribosyl)-5-[(5-phospho-beta-D-ribosylamino)methylideneamino]imidazole-4-carboxamide = 5-[(5-phospho-1-deoxy-D-ribulos-1-ylimino)methylamino]-1-(5-phospho-beta-D-ribosyl)imidazole-4-carboxamide</text>
        <dbReference type="Rhea" id="RHEA:15469"/>
        <dbReference type="ChEBI" id="CHEBI:58435"/>
        <dbReference type="ChEBI" id="CHEBI:58525"/>
        <dbReference type="EC" id="5.3.1.16"/>
    </reaction>
</comment>
<evidence type="ECO:0000256" key="15">
    <source>
        <dbReference type="RuleBase" id="RU364022"/>
    </source>
</evidence>
<sequence>MATRFRPCIDLHDGKVKQIVGGTLTDHESEGLKTNFVSTKSPGEFARLYHDNGLEGGHVIMLGKGNEEAAMDALKAWPGGLQVGGGINEANASKWIEAGASKVIITSYLFPNGKFSLDHLKAISTLVGKERLVVDVSCRRRDDKWIVAMNKWQDPTDMEVNEESLSLLSEYCSEFLIHAADVEGLCQGIDEELVQKLGQWVRIPTTYAGGAKGEFCGFTVTQTLNNASDISDMDLVDKLSEGRVDLTFGSALDIFGGTLVKFEELVRRNFRAQRAPQDIDKMPGKVKAYELQSKSKNDLTKQLTELKNELLTLRVQKIAGGSASKLTKINTVRKSIARVLTVINHKSRQNLREYYKDKKFLPLDLRPKKTRAIRRRLTKHEESLKTLKQKKKDQNFPIRKYAVKAA</sequence>
<evidence type="ECO:0000256" key="6">
    <source>
        <dbReference type="ARBA" id="ARBA00018464"/>
    </source>
</evidence>
<dbReference type="InterPro" id="IPR011060">
    <property type="entry name" value="RibuloseP-bd_barrel"/>
</dbReference>
<dbReference type="InterPro" id="IPR044524">
    <property type="entry name" value="Isoase_HisA-like"/>
</dbReference>
<dbReference type="AlphaFoldDB" id="A0A8H7A3S6"/>
<comment type="caution">
    <text evidence="17">The sequence shown here is derived from an EMBL/GenBank/DDBJ whole genome shotgun (WGS) entry which is preliminary data.</text>
</comment>
<evidence type="ECO:0000256" key="11">
    <source>
        <dbReference type="ARBA" id="ARBA00023274"/>
    </source>
</evidence>
<dbReference type="CDD" id="cd04723">
    <property type="entry name" value="HisA_HisF"/>
    <property type="match status" value="1"/>
</dbReference>
<evidence type="ECO:0000256" key="1">
    <source>
        <dbReference type="ARBA" id="ARBA00000901"/>
    </source>
</evidence>
<dbReference type="InterPro" id="IPR006062">
    <property type="entry name" value="His_biosynth"/>
</dbReference>
<dbReference type="Pfam" id="PF00977">
    <property type="entry name" value="His_biosynth"/>
    <property type="match status" value="1"/>
</dbReference>
<keyword evidence="7 14" id="KW-0028">Amino-acid biosynthesis</keyword>
<evidence type="ECO:0000256" key="10">
    <source>
        <dbReference type="ARBA" id="ARBA00023235"/>
    </source>
</evidence>
<dbReference type="FunFam" id="6.10.250.3450:FF:000001">
    <property type="entry name" value="60S ribosomal protein L35"/>
    <property type="match status" value="1"/>
</dbReference>
<proteinExistence type="inferred from homology"/>
<dbReference type="GeneID" id="59375212"/>
<feature type="coiled-coil region" evidence="16">
    <location>
        <begin position="289"/>
        <end position="316"/>
    </location>
</feature>
<comment type="pathway">
    <text evidence="2 15">Amino-acid biosynthesis; L-histidine biosynthesis; L-histidine from 5-phospho-alpha-D-ribose 1-diphosphate: step 4/9.</text>
</comment>
<evidence type="ECO:0000313" key="17">
    <source>
        <dbReference type="EMBL" id="KAF7433442.1"/>
    </source>
</evidence>
<name>A0A8H7A3S6_PLEOS</name>
<dbReference type="PANTHER" id="PTHR43090">
    <property type="entry name" value="1-(5-PHOSPHORIBOSYL)-5-[(5-PHOSPHORIBOSYLAMINO)METHYLIDENEAMINO] IMIDAZOLE-4-CARBOXAMIDE ISOMERASE"/>
    <property type="match status" value="1"/>
</dbReference>
<evidence type="ECO:0000256" key="7">
    <source>
        <dbReference type="ARBA" id="ARBA00022605"/>
    </source>
</evidence>
<keyword evidence="10 15" id="KW-0413">Isomerase</keyword>
<dbReference type="GO" id="GO:0000162">
    <property type="term" value="P:L-tryptophan biosynthetic process"/>
    <property type="evidence" value="ECO:0007669"/>
    <property type="project" value="TreeGrafter"/>
</dbReference>
<dbReference type="CDD" id="cd00427">
    <property type="entry name" value="Ribosomal_L29_HIP"/>
    <property type="match status" value="1"/>
</dbReference>
<evidence type="ECO:0000313" key="18">
    <source>
        <dbReference type="Proteomes" id="UP000623687"/>
    </source>
</evidence>
<comment type="similarity">
    <text evidence="4 14">Belongs to the HisA/HisF family.</text>
</comment>
<dbReference type="SUPFAM" id="SSF46561">
    <property type="entry name" value="Ribosomal protein L29 (L29p)"/>
    <property type="match status" value="1"/>
</dbReference>
<dbReference type="GO" id="GO:0006412">
    <property type="term" value="P:translation"/>
    <property type="evidence" value="ECO:0007669"/>
    <property type="project" value="InterPro"/>
</dbReference>
<dbReference type="FunFam" id="1.10.287.310:FF:000002">
    <property type="entry name" value="60S ribosomal protein L35"/>
    <property type="match status" value="1"/>
</dbReference>
<gene>
    <name evidence="17" type="primary">HIS6</name>
    <name evidence="17" type="ORF">PC9H_005394</name>
</gene>
<keyword evidence="15" id="KW-0963">Cytoplasm</keyword>
<dbReference type="EC" id="5.3.1.16" evidence="5 15"/>
<dbReference type="SUPFAM" id="SSF51366">
    <property type="entry name" value="Ribulose-phoshate binding barrel"/>
    <property type="match status" value="1"/>
</dbReference>
<organism evidence="17 18">
    <name type="scientific">Pleurotus ostreatus</name>
    <name type="common">Oyster mushroom</name>
    <name type="synonym">White-rot fungus</name>
    <dbReference type="NCBI Taxonomy" id="5322"/>
    <lineage>
        <taxon>Eukaryota</taxon>
        <taxon>Fungi</taxon>
        <taxon>Dikarya</taxon>
        <taxon>Basidiomycota</taxon>
        <taxon>Agaricomycotina</taxon>
        <taxon>Agaricomycetes</taxon>
        <taxon>Agaricomycetidae</taxon>
        <taxon>Agaricales</taxon>
        <taxon>Pleurotineae</taxon>
        <taxon>Pleurotaceae</taxon>
        <taxon>Pleurotus</taxon>
    </lineage>
</organism>
<dbReference type="InterPro" id="IPR018254">
    <property type="entry name" value="Ribosomal_uL29_CS"/>
</dbReference>
<dbReference type="RefSeq" id="XP_036633469.1">
    <property type="nucleotide sequence ID" value="XM_036774967.1"/>
</dbReference>
<dbReference type="InterPro" id="IPR036049">
    <property type="entry name" value="Ribosomal_uL29_sf"/>
</dbReference>
<keyword evidence="16" id="KW-0175">Coiled coil</keyword>